<dbReference type="GO" id="GO:0043571">
    <property type="term" value="P:maintenance of CRISPR repeat elements"/>
    <property type="evidence" value="ECO:0007669"/>
    <property type="project" value="UniProtKB-UniRule"/>
</dbReference>
<dbReference type="GO" id="GO:0003677">
    <property type="term" value="F:DNA binding"/>
    <property type="evidence" value="ECO:0007669"/>
    <property type="project" value="UniProtKB-KW"/>
</dbReference>
<keyword evidence="5 8" id="KW-0460">Magnesium</keyword>
<evidence type="ECO:0000256" key="3">
    <source>
        <dbReference type="ARBA" id="ARBA00022759"/>
    </source>
</evidence>
<dbReference type="GO" id="GO:0004520">
    <property type="term" value="F:DNA endonuclease activity"/>
    <property type="evidence" value="ECO:0007669"/>
    <property type="project" value="InterPro"/>
</dbReference>
<evidence type="ECO:0000256" key="4">
    <source>
        <dbReference type="ARBA" id="ARBA00022801"/>
    </source>
</evidence>
<comment type="similarity">
    <text evidence="8">Belongs to the CRISPR-associated endonuclease Cas1 family.</text>
</comment>
<feature type="binding site" evidence="8">
    <location>
        <position position="147"/>
    </location>
    <ligand>
        <name>Mn(2+)</name>
        <dbReference type="ChEBI" id="CHEBI:29035"/>
    </ligand>
</feature>
<dbReference type="NCBIfam" id="TIGR03638">
    <property type="entry name" value="cas1_ECOLI"/>
    <property type="match status" value="1"/>
</dbReference>
<dbReference type="Pfam" id="PF01867">
    <property type="entry name" value="Cas_Cas1"/>
    <property type="match status" value="2"/>
</dbReference>
<dbReference type="EMBL" id="JAUSVL010000001">
    <property type="protein sequence ID" value="MDQ0288260.1"/>
    <property type="molecule type" value="Genomic_DNA"/>
</dbReference>
<evidence type="ECO:0000256" key="1">
    <source>
        <dbReference type="ARBA" id="ARBA00022722"/>
    </source>
</evidence>
<keyword evidence="7 8" id="KW-0238">DNA-binding</keyword>
<evidence type="ECO:0000313" key="9">
    <source>
        <dbReference type="EMBL" id="MDQ0288260.1"/>
    </source>
</evidence>
<keyword evidence="4 8" id="KW-0378">Hydrolase</keyword>
<dbReference type="InterPro" id="IPR002729">
    <property type="entry name" value="CRISPR-assoc_Cas1"/>
</dbReference>
<reference evidence="9" key="1">
    <citation type="submission" date="2023-07" db="EMBL/GenBank/DDBJ databases">
        <title>Genomic Encyclopedia of Type Strains, Phase IV (KMG-IV): sequencing the most valuable type-strain genomes for metagenomic binning, comparative biology and taxonomic classification.</title>
        <authorList>
            <person name="Goeker M."/>
        </authorList>
    </citation>
    <scope>NUCLEOTIDE SEQUENCE</scope>
    <source>
        <strain evidence="9">DSM 24202</strain>
    </source>
</reference>
<protein>
    <recommendedName>
        <fullName evidence="8">CRISPR-associated endonuclease Cas1</fullName>
        <ecNumber evidence="8">3.1.-.-</ecNumber>
    </recommendedName>
</protein>
<dbReference type="InterPro" id="IPR042211">
    <property type="entry name" value="CRISPR-assoc_Cas1_N"/>
</dbReference>
<dbReference type="InterPro" id="IPR019851">
    <property type="entry name" value="CRISPR-assoc_Cas1_ECOLI"/>
</dbReference>
<keyword evidence="1 8" id="KW-0540">Nuclease</keyword>
<accession>A0AAE3VD34</accession>
<dbReference type="NCBIfam" id="TIGR00287">
    <property type="entry name" value="cas1"/>
    <property type="match status" value="1"/>
</dbReference>
<evidence type="ECO:0000256" key="8">
    <source>
        <dbReference type="HAMAP-Rule" id="MF_01470"/>
    </source>
</evidence>
<keyword evidence="3 8" id="KW-0255">Endonuclease</keyword>
<comment type="caution">
    <text evidence="9">The sequence shown here is derived from an EMBL/GenBank/DDBJ whole genome shotgun (WGS) entry which is preliminary data.</text>
</comment>
<keyword evidence="6 8" id="KW-0051">Antiviral defense</keyword>
<name>A0AAE3VD34_9BACT</name>
<proteinExistence type="inferred from homology"/>
<dbReference type="GO" id="GO:0046872">
    <property type="term" value="F:metal ion binding"/>
    <property type="evidence" value="ECO:0007669"/>
    <property type="project" value="UniProtKB-UniRule"/>
</dbReference>
<comment type="subunit">
    <text evidence="8">Homodimer, forms a heterotetramer with a Cas2 homodimer.</text>
</comment>
<dbReference type="Proteomes" id="UP001238163">
    <property type="component" value="Unassembled WGS sequence"/>
</dbReference>
<comment type="function">
    <text evidence="8">CRISPR (clustered regularly interspaced short palindromic repeat), is an adaptive immune system that provides protection against mobile genetic elements (viruses, transposable elements and conjugative plasmids). CRISPR clusters contain spacers, sequences complementary to antecedent mobile elements, and target invading nucleic acids. CRISPR clusters are transcribed and processed into CRISPR RNA (crRNA). Acts as a dsDNA endonuclease. Involved in the integration of spacer DNA into the CRISPR cassette.</text>
</comment>
<dbReference type="Gene3D" id="1.20.120.920">
    <property type="entry name" value="CRISPR-associated endonuclease Cas1, C-terminal domain"/>
    <property type="match status" value="1"/>
</dbReference>
<dbReference type="Gene3D" id="3.100.10.20">
    <property type="entry name" value="CRISPR-associated endonuclease Cas1, N-terminal domain"/>
    <property type="match status" value="1"/>
</dbReference>
<dbReference type="EC" id="3.1.-.-" evidence="8"/>
<dbReference type="HAMAP" id="MF_01470">
    <property type="entry name" value="Cas1"/>
    <property type="match status" value="1"/>
</dbReference>
<dbReference type="AlphaFoldDB" id="A0AAE3VD34"/>
<keyword evidence="10" id="KW-1185">Reference proteome</keyword>
<dbReference type="GO" id="GO:0016787">
    <property type="term" value="F:hydrolase activity"/>
    <property type="evidence" value="ECO:0007669"/>
    <property type="project" value="UniProtKB-KW"/>
</dbReference>
<evidence type="ECO:0000256" key="5">
    <source>
        <dbReference type="ARBA" id="ARBA00022842"/>
    </source>
</evidence>
<feature type="binding site" evidence="8">
    <location>
        <position position="214"/>
    </location>
    <ligand>
        <name>Mn(2+)</name>
        <dbReference type="ChEBI" id="CHEBI:29035"/>
    </ligand>
</feature>
<evidence type="ECO:0000256" key="2">
    <source>
        <dbReference type="ARBA" id="ARBA00022723"/>
    </source>
</evidence>
<dbReference type="InterPro" id="IPR042206">
    <property type="entry name" value="CRISPR-assoc_Cas1_C"/>
</dbReference>
<keyword evidence="8" id="KW-0464">Manganese</keyword>
<dbReference type="InterPro" id="IPR050646">
    <property type="entry name" value="Cas1"/>
</dbReference>
<sequence length="283" mass="31443">MADRIIIKATLADLPKIRDRYPFIYLEHGRLEIDDSSVKWISADREVFRLPAALISTILLGPGTSVTHEAIKVLATINTTVCWVGEDSLNFYAVGQSPTANSYNLKKQVAMASDPELSLSVARKMFLRRFTDVDVSSKSLSELMALEGKRVQKCYANLATKYFVAWGGRSYKPGEFALSDLTNKIITAGNAALYALVSSIVHALGLSPRIGFVHSGSPLPLVYDIADLYKEELVFDMAFSLTVKMADEYNRYTALDEFKNRVIDMKLLDKCPADIISLLELKS</sequence>
<keyword evidence="2 8" id="KW-0479">Metal-binding</keyword>
<evidence type="ECO:0000313" key="10">
    <source>
        <dbReference type="Proteomes" id="UP001238163"/>
    </source>
</evidence>
<evidence type="ECO:0000256" key="6">
    <source>
        <dbReference type="ARBA" id="ARBA00023118"/>
    </source>
</evidence>
<dbReference type="PANTHER" id="PTHR34353">
    <property type="entry name" value="CRISPR-ASSOCIATED ENDONUCLEASE CAS1 1"/>
    <property type="match status" value="1"/>
</dbReference>
<organism evidence="9 10">
    <name type="scientific">Oligosphaera ethanolica</name>
    <dbReference type="NCBI Taxonomy" id="760260"/>
    <lineage>
        <taxon>Bacteria</taxon>
        <taxon>Pseudomonadati</taxon>
        <taxon>Lentisphaerota</taxon>
        <taxon>Oligosphaeria</taxon>
        <taxon>Oligosphaerales</taxon>
        <taxon>Oligosphaeraceae</taxon>
        <taxon>Oligosphaera</taxon>
    </lineage>
</organism>
<comment type="cofactor">
    <cofactor evidence="8">
        <name>Mg(2+)</name>
        <dbReference type="ChEBI" id="CHEBI:18420"/>
    </cofactor>
    <cofactor evidence="8">
        <name>Mn(2+)</name>
        <dbReference type="ChEBI" id="CHEBI:29035"/>
    </cofactor>
</comment>
<feature type="binding site" evidence="8">
    <location>
        <position position="227"/>
    </location>
    <ligand>
        <name>Mn(2+)</name>
        <dbReference type="ChEBI" id="CHEBI:29035"/>
    </ligand>
</feature>
<dbReference type="PANTHER" id="PTHR34353:SF3">
    <property type="entry name" value="CRISPR-ASSOCIATED ENDONUCLEASE CAS1"/>
    <property type="match status" value="1"/>
</dbReference>
<gene>
    <name evidence="8" type="primary">cas1</name>
    <name evidence="9" type="ORF">J3R75_000367</name>
</gene>
<dbReference type="GO" id="GO:0051607">
    <property type="term" value="P:defense response to virus"/>
    <property type="evidence" value="ECO:0007669"/>
    <property type="project" value="UniProtKB-UniRule"/>
</dbReference>
<evidence type="ECO:0000256" key="7">
    <source>
        <dbReference type="ARBA" id="ARBA00023125"/>
    </source>
</evidence>